<keyword evidence="2" id="KW-0472">Membrane</keyword>
<evidence type="ECO:0000256" key="2">
    <source>
        <dbReference type="SAM" id="Phobius"/>
    </source>
</evidence>
<feature type="transmembrane region" description="Helical" evidence="2">
    <location>
        <begin position="266"/>
        <end position="287"/>
    </location>
</feature>
<name>A0AAW2FBD7_9HYME</name>
<evidence type="ECO:0000313" key="4">
    <source>
        <dbReference type="Proteomes" id="UP001430953"/>
    </source>
</evidence>
<dbReference type="Proteomes" id="UP001430953">
    <property type="component" value="Unassembled WGS sequence"/>
</dbReference>
<comment type="caution">
    <text evidence="3">The sequence shown here is derived from an EMBL/GenBank/DDBJ whole genome shotgun (WGS) entry which is preliminary data.</text>
</comment>
<feature type="compositionally biased region" description="Basic and acidic residues" evidence="1">
    <location>
        <begin position="94"/>
        <end position="103"/>
    </location>
</feature>
<feature type="region of interest" description="Disordered" evidence="1">
    <location>
        <begin position="80"/>
        <end position="115"/>
    </location>
</feature>
<evidence type="ECO:0008006" key="5">
    <source>
        <dbReference type="Google" id="ProtNLM"/>
    </source>
</evidence>
<protein>
    <recommendedName>
        <fullName evidence="5">Transmembrane protein</fullName>
    </recommendedName>
</protein>
<sequence>MSPRITAGSITCRPFLREQLQRREEEGQPSALHLVDASRVFQSTCGRGLKLSTDGQALVVASRRVGSRDGEKRRRFLFPRGRHPYGAGLTEGGHGAERRDAARRAAPRRAAGASPRACVRSRVPESRRSRTLSLKNFPSIRDNDFVGQRPTSLASTSVPETGSSVSSTFLSNSLCFYLSRLFFFFFSLRFTRRHTACVSVLCTCGCMCSGGTSPGSRISAPFLSLPQFSPTSLLFSRKENEHESWGTLCLQASSPQVVSLISICRLFVSFASLSLSFFLLFLSLPFFSRGYVGKHVRPFLRPSRSRNPFEISKRAWIRRRSTFLP</sequence>
<organism evidence="3 4">
    <name type="scientific">Cardiocondyla obscurior</name>
    <dbReference type="NCBI Taxonomy" id="286306"/>
    <lineage>
        <taxon>Eukaryota</taxon>
        <taxon>Metazoa</taxon>
        <taxon>Ecdysozoa</taxon>
        <taxon>Arthropoda</taxon>
        <taxon>Hexapoda</taxon>
        <taxon>Insecta</taxon>
        <taxon>Pterygota</taxon>
        <taxon>Neoptera</taxon>
        <taxon>Endopterygota</taxon>
        <taxon>Hymenoptera</taxon>
        <taxon>Apocrita</taxon>
        <taxon>Aculeata</taxon>
        <taxon>Formicoidea</taxon>
        <taxon>Formicidae</taxon>
        <taxon>Myrmicinae</taxon>
        <taxon>Cardiocondyla</taxon>
    </lineage>
</organism>
<evidence type="ECO:0000256" key="1">
    <source>
        <dbReference type="SAM" id="MobiDB-lite"/>
    </source>
</evidence>
<evidence type="ECO:0000313" key="3">
    <source>
        <dbReference type="EMBL" id="KAL0112817.1"/>
    </source>
</evidence>
<gene>
    <name evidence="3" type="ORF">PUN28_012227</name>
</gene>
<reference evidence="3 4" key="1">
    <citation type="submission" date="2023-03" db="EMBL/GenBank/DDBJ databases">
        <title>High recombination rates correlate with genetic variation in Cardiocondyla obscurior ants.</title>
        <authorList>
            <person name="Errbii M."/>
        </authorList>
    </citation>
    <scope>NUCLEOTIDE SEQUENCE [LARGE SCALE GENOMIC DNA]</scope>
    <source>
        <strain evidence="3">Alpha-2009</strain>
        <tissue evidence="3">Whole body</tissue>
    </source>
</reference>
<dbReference type="EMBL" id="JADYXP020000012">
    <property type="protein sequence ID" value="KAL0112817.1"/>
    <property type="molecule type" value="Genomic_DNA"/>
</dbReference>
<keyword evidence="4" id="KW-1185">Reference proteome</keyword>
<proteinExistence type="predicted"/>
<accession>A0AAW2FBD7</accession>
<keyword evidence="2" id="KW-0812">Transmembrane</keyword>
<keyword evidence="2" id="KW-1133">Transmembrane helix</keyword>
<dbReference type="AlphaFoldDB" id="A0AAW2FBD7"/>